<gene>
    <name evidence="2" type="ORF">ACJMK2_011142</name>
</gene>
<dbReference type="EMBL" id="JBJQND010000013">
    <property type="protein sequence ID" value="KAL3856374.1"/>
    <property type="molecule type" value="Genomic_DNA"/>
</dbReference>
<dbReference type="InterPro" id="IPR011333">
    <property type="entry name" value="SKP1/BTB/POZ_sf"/>
</dbReference>
<feature type="domain" description="BTB" evidence="1">
    <location>
        <begin position="21"/>
        <end position="120"/>
    </location>
</feature>
<dbReference type="InterPro" id="IPR000210">
    <property type="entry name" value="BTB/POZ_dom"/>
</dbReference>
<dbReference type="Pfam" id="PF02214">
    <property type="entry name" value="BTB_2"/>
    <property type="match status" value="1"/>
</dbReference>
<evidence type="ECO:0000313" key="3">
    <source>
        <dbReference type="Proteomes" id="UP001634394"/>
    </source>
</evidence>
<dbReference type="FunFam" id="3.30.710.10:FF:000046">
    <property type="entry name" value="BTB/POZ domain-containing protein KCTD7 isoform X1"/>
    <property type="match status" value="1"/>
</dbReference>
<reference evidence="2 3" key="1">
    <citation type="submission" date="2024-11" db="EMBL/GenBank/DDBJ databases">
        <title>Chromosome-level genome assembly of the freshwater bivalve Anodonta woodiana.</title>
        <authorList>
            <person name="Chen X."/>
        </authorList>
    </citation>
    <scope>NUCLEOTIDE SEQUENCE [LARGE SCALE GENOMIC DNA]</scope>
    <source>
        <strain evidence="2">MN2024</strain>
        <tissue evidence="2">Gills</tissue>
    </source>
</reference>
<comment type="caution">
    <text evidence="2">The sequence shown here is derived from an EMBL/GenBank/DDBJ whole genome shotgun (WGS) entry which is preliminary data.</text>
</comment>
<dbReference type="PANTHER" id="PTHR14499">
    <property type="entry name" value="POTASSIUM CHANNEL TETRAMERIZATION DOMAIN-CONTAINING"/>
    <property type="match status" value="1"/>
</dbReference>
<dbReference type="SUPFAM" id="SSF54695">
    <property type="entry name" value="POZ domain"/>
    <property type="match status" value="1"/>
</dbReference>
<dbReference type="SMART" id="SM00225">
    <property type="entry name" value="BTB"/>
    <property type="match status" value="1"/>
</dbReference>
<proteinExistence type="predicted"/>
<dbReference type="Proteomes" id="UP001634394">
    <property type="component" value="Unassembled WGS sequence"/>
</dbReference>
<organism evidence="2 3">
    <name type="scientific">Sinanodonta woodiana</name>
    <name type="common">Chinese pond mussel</name>
    <name type="synonym">Anodonta woodiana</name>
    <dbReference type="NCBI Taxonomy" id="1069815"/>
    <lineage>
        <taxon>Eukaryota</taxon>
        <taxon>Metazoa</taxon>
        <taxon>Spiralia</taxon>
        <taxon>Lophotrochozoa</taxon>
        <taxon>Mollusca</taxon>
        <taxon>Bivalvia</taxon>
        <taxon>Autobranchia</taxon>
        <taxon>Heteroconchia</taxon>
        <taxon>Palaeoheterodonta</taxon>
        <taxon>Unionida</taxon>
        <taxon>Unionoidea</taxon>
        <taxon>Unionidae</taxon>
        <taxon>Unioninae</taxon>
        <taxon>Sinanodonta</taxon>
    </lineage>
</organism>
<accession>A0ABD3V3Y4</accession>
<dbReference type="Gene3D" id="3.30.710.10">
    <property type="entry name" value="Potassium Channel Kv1.1, Chain A"/>
    <property type="match status" value="1"/>
</dbReference>
<protein>
    <recommendedName>
        <fullName evidence="1">BTB domain-containing protein</fullName>
    </recommendedName>
</protein>
<name>A0ABD3V3Y4_SINWO</name>
<dbReference type="AlphaFoldDB" id="A0ABD3V3Y4"/>
<dbReference type="InterPro" id="IPR003131">
    <property type="entry name" value="T1-type_BTB"/>
</dbReference>
<evidence type="ECO:0000313" key="2">
    <source>
        <dbReference type="EMBL" id="KAL3856374.1"/>
    </source>
</evidence>
<dbReference type="PANTHER" id="PTHR14499:SF145">
    <property type="entry name" value="POTASSIUM CHANNEL REGULATORY PROTEIN-LIKE"/>
    <property type="match status" value="1"/>
</dbReference>
<keyword evidence="3" id="KW-1185">Reference proteome</keyword>
<evidence type="ECO:0000259" key="1">
    <source>
        <dbReference type="SMART" id="SM00225"/>
    </source>
</evidence>
<sequence>MSIKTEQTGQINDRELHSLPKVISLNVGGRIFATRLSTLQKYPDSMLAAMFSGRHELDRDDRGRYFIDRDGTYFEYILNFLRNEDDVPPFSVTEEVLKEAVYYSIQPLVEILQSSPIVFAEHVVRENLRKNLENYHDVKNQIIRLAHKEAEADHAIISAVKLITFMNQPIPRDLQVSKQMYKQYYRKFSIYDSFEECFGKYYVKVPYEALKEHPDLVMNQIAGCLLHDIKRLSYNVCLVNEKSKEDGKYKTVKLDDNEFYVCMSCHNFTFDWLK</sequence>